<evidence type="ECO:0000256" key="4">
    <source>
        <dbReference type="ARBA" id="ARBA00022801"/>
    </source>
</evidence>
<dbReference type="Pfam" id="PF00883">
    <property type="entry name" value="Peptidase_M17"/>
    <property type="match status" value="1"/>
</dbReference>
<dbReference type="GO" id="GO:0030145">
    <property type="term" value="F:manganese ion binding"/>
    <property type="evidence" value="ECO:0007669"/>
    <property type="project" value="InterPro"/>
</dbReference>
<dbReference type="PANTHER" id="PTHR11963">
    <property type="entry name" value="LEUCINE AMINOPEPTIDASE-RELATED"/>
    <property type="match status" value="1"/>
</dbReference>
<name>A0A9W7L716_9STRA</name>
<evidence type="ECO:0000256" key="2">
    <source>
        <dbReference type="ARBA" id="ARBA00022438"/>
    </source>
</evidence>
<dbReference type="Pfam" id="PF18295">
    <property type="entry name" value="Pdase_M17_N2"/>
    <property type="match status" value="1"/>
</dbReference>
<dbReference type="GO" id="GO:0070006">
    <property type="term" value="F:metalloaminopeptidase activity"/>
    <property type="evidence" value="ECO:0007669"/>
    <property type="project" value="InterPro"/>
</dbReference>
<dbReference type="CDD" id="cd00433">
    <property type="entry name" value="Peptidase_M17"/>
    <property type="match status" value="1"/>
</dbReference>
<dbReference type="InterPro" id="IPR041417">
    <property type="entry name" value="NPEPL1_N"/>
</dbReference>
<keyword evidence="3" id="KW-0645">Protease</keyword>
<dbReference type="Gene3D" id="3.40.50.10590">
    <property type="entry name" value="Zn-dependent exopeptidases"/>
    <property type="match status" value="1"/>
</dbReference>
<dbReference type="AlphaFoldDB" id="A0A9W7L716"/>
<organism evidence="8 9">
    <name type="scientific">Triparma columacea</name>
    <dbReference type="NCBI Taxonomy" id="722753"/>
    <lineage>
        <taxon>Eukaryota</taxon>
        <taxon>Sar</taxon>
        <taxon>Stramenopiles</taxon>
        <taxon>Ochrophyta</taxon>
        <taxon>Bolidophyceae</taxon>
        <taxon>Parmales</taxon>
        <taxon>Triparmaceae</taxon>
        <taxon>Triparma</taxon>
    </lineage>
</organism>
<dbReference type="EMBL" id="BRYA01000069">
    <property type="protein sequence ID" value="GMI36905.1"/>
    <property type="molecule type" value="Genomic_DNA"/>
</dbReference>
<feature type="domain" description="Cytosol aminopeptidase" evidence="7">
    <location>
        <begin position="403"/>
        <end position="410"/>
    </location>
</feature>
<evidence type="ECO:0000259" key="7">
    <source>
        <dbReference type="PROSITE" id="PS00631"/>
    </source>
</evidence>
<feature type="chain" id="PRO_5040902853" description="Cytosol aminopeptidase domain-containing protein" evidence="6">
    <location>
        <begin position="19"/>
        <end position="555"/>
    </location>
</feature>
<dbReference type="PANTHER" id="PTHR11963:SF48">
    <property type="entry name" value="DIPEPTIDASE B, ISOFORM A"/>
    <property type="match status" value="1"/>
</dbReference>
<gene>
    <name evidence="8" type="ORF">TrCOL_g7015</name>
</gene>
<feature type="signal peptide" evidence="6">
    <location>
        <begin position="1"/>
        <end position="18"/>
    </location>
</feature>
<keyword evidence="2" id="KW-0031">Aminopeptidase</keyword>
<reference evidence="9" key="1">
    <citation type="journal article" date="2023" name="Commun. Biol.">
        <title>Genome analysis of Parmales, the sister group of diatoms, reveals the evolutionary specialization of diatoms from phago-mixotrophs to photoautotrophs.</title>
        <authorList>
            <person name="Ban H."/>
            <person name="Sato S."/>
            <person name="Yoshikawa S."/>
            <person name="Yamada K."/>
            <person name="Nakamura Y."/>
            <person name="Ichinomiya M."/>
            <person name="Sato N."/>
            <person name="Blanc-Mathieu R."/>
            <person name="Endo H."/>
            <person name="Kuwata A."/>
            <person name="Ogata H."/>
        </authorList>
    </citation>
    <scope>NUCLEOTIDE SEQUENCE [LARGE SCALE GENOMIC DNA]</scope>
</reference>
<feature type="region of interest" description="Disordered" evidence="5">
    <location>
        <begin position="42"/>
        <end position="61"/>
    </location>
</feature>
<dbReference type="PRINTS" id="PR00481">
    <property type="entry name" value="LAMNOPPTDASE"/>
</dbReference>
<dbReference type="GO" id="GO:0005737">
    <property type="term" value="C:cytoplasm"/>
    <property type="evidence" value="ECO:0007669"/>
    <property type="project" value="InterPro"/>
</dbReference>
<evidence type="ECO:0000256" key="6">
    <source>
        <dbReference type="SAM" id="SignalP"/>
    </source>
</evidence>
<sequence>MKFPHLSVITLLLGSASSFSHRGLPLTARRLSSLHASPPSTLLNFPSTPPPSSSDASSHTHTHYIGSPHFITSLPTLLSPTSLLPPLLPALLPSISSPKGGSKSSLLDVTSSVTLTSLPATTSRHNTPLSTHSVTAAVKAGSTGFKAGEGKTSRSRIVAGVEKEEDAIAIGMAIARAEAGVKWKKVKVVDDGDENKEKKESVEVRFFLPSGAQVIEPSILTRVEDAVSAVHMASRIVDTPPNFMTPDDVVKEAEDMRERLGGESVISYEVMRGEELRDKGYGGIWNVGKAAPRPPALIVMTKKLKSGSGGKKISLVGKGITYDTGGLSLKVGGSMVGMKGDLGGAAGVMGAFQYICKSSSHVDDTWGEVELILCVAENSIGKEAFRNDDVITLLSGRTCEINNTDAEGRLVLADGVARACEGGADVILDMATLTGAQLVSTGKKHAMIVCNDEDWEGRCVDAGKRSGDLCHPGLFVPEMFEMEFKSSVADSKNSVKDRMNAQSSCAAHFVFSNLDKEWVEKGGKWIHVDMAGPSVEAERGTGYGVGLVGALMGAI</sequence>
<keyword evidence="4" id="KW-0378">Hydrolase</keyword>
<evidence type="ECO:0000313" key="8">
    <source>
        <dbReference type="EMBL" id="GMI36905.1"/>
    </source>
</evidence>
<dbReference type="Proteomes" id="UP001165065">
    <property type="component" value="Unassembled WGS sequence"/>
</dbReference>
<evidence type="ECO:0000256" key="5">
    <source>
        <dbReference type="SAM" id="MobiDB-lite"/>
    </source>
</evidence>
<dbReference type="SUPFAM" id="SSF53187">
    <property type="entry name" value="Zn-dependent exopeptidases"/>
    <property type="match status" value="1"/>
</dbReference>
<dbReference type="PROSITE" id="PS00631">
    <property type="entry name" value="CYTOSOL_AP"/>
    <property type="match status" value="1"/>
</dbReference>
<comment type="caution">
    <text evidence="8">The sequence shown here is derived from an EMBL/GenBank/DDBJ whole genome shotgun (WGS) entry which is preliminary data.</text>
</comment>
<dbReference type="InterPro" id="IPR011356">
    <property type="entry name" value="Leucine_aapep/pepB"/>
</dbReference>
<keyword evidence="9" id="KW-1185">Reference proteome</keyword>
<dbReference type="OrthoDB" id="412814at2759"/>
<evidence type="ECO:0000313" key="9">
    <source>
        <dbReference type="Proteomes" id="UP001165065"/>
    </source>
</evidence>
<evidence type="ECO:0000256" key="1">
    <source>
        <dbReference type="ARBA" id="ARBA00009528"/>
    </source>
</evidence>
<dbReference type="GO" id="GO:0006508">
    <property type="term" value="P:proteolysis"/>
    <property type="evidence" value="ECO:0007669"/>
    <property type="project" value="UniProtKB-KW"/>
</dbReference>
<keyword evidence="6" id="KW-0732">Signal</keyword>
<comment type="similarity">
    <text evidence="1">Belongs to the peptidase M17 family.</text>
</comment>
<dbReference type="InterPro" id="IPR000819">
    <property type="entry name" value="Peptidase_M17_C"/>
</dbReference>
<dbReference type="Gene3D" id="3.40.630.10">
    <property type="entry name" value="Zn peptidases"/>
    <property type="match status" value="1"/>
</dbReference>
<accession>A0A9W7L716</accession>
<evidence type="ECO:0000256" key="3">
    <source>
        <dbReference type="ARBA" id="ARBA00022670"/>
    </source>
</evidence>
<protein>
    <recommendedName>
        <fullName evidence="7">Cytosol aminopeptidase domain-containing protein</fullName>
    </recommendedName>
</protein>
<proteinExistence type="inferred from homology"/>